<dbReference type="EMBL" id="VZZJ01000024">
    <property type="protein sequence ID" value="KAB1070763.1"/>
    <property type="molecule type" value="Genomic_DNA"/>
</dbReference>
<sequence length="230" mass="23725">MISRSTATVLVGRRELFRAQRIELLAAPVILLAGATFVLIANAALLLNAQVDAVIVGMIGLPQDVAHDRIGTAGAILLTCALHVFPNVTSPPIARLSRERAFGRPRQLCRTVQPVTTNSLAITICFAAAGRRLLALLSGDADGQARPILVIVSTGYWVSAASGPIGTLLSMTGHREAPSRLTGTTAIAPIGAASARGPSGGVTGGIVATALSVAGDHLLMRVYARPSVEL</sequence>
<accession>A0A6N6MQL1</accession>
<keyword evidence="3" id="KW-1185">Reference proteome</keyword>
<proteinExistence type="predicted"/>
<keyword evidence="1" id="KW-1133">Transmembrane helix</keyword>
<dbReference type="Proteomes" id="UP000441523">
    <property type="component" value="Unassembled WGS sequence"/>
</dbReference>
<evidence type="ECO:0000313" key="2">
    <source>
        <dbReference type="EMBL" id="KAB1070763.1"/>
    </source>
</evidence>
<organism evidence="2 3">
    <name type="scientific">Methylobacterium planeticum</name>
    <dbReference type="NCBI Taxonomy" id="2615211"/>
    <lineage>
        <taxon>Bacteria</taxon>
        <taxon>Pseudomonadati</taxon>
        <taxon>Pseudomonadota</taxon>
        <taxon>Alphaproteobacteria</taxon>
        <taxon>Hyphomicrobiales</taxon>
        <taxon>Methylobacteriaceae</taxon>
        <taxon>Methylobacterium</taxon>
    </lineage>
</organism>
<evidence type="ECO:0000313" key="3">
    <source>
        <dbReference type="Proteomes" id="UP000441523"/>
    </source>
</evidence>
<feature type="transmembrane region" description="Helical" evidence="1">
    <location>
        <begin position="24"/>
        <end position="47"/>
    </location>
</feature>
<gene>
    <name evidence="2" type="ORF">F6X51_21565</name>
</gene>
<dbReference type="RefSeq" id="WP_150965741.1">
    <property type="nucleotide sequence ID" value="NZ_VZZJ01000024.1"/>
</dbReference>
<evidence type="ECO:0000256" key="1">
    <source>
        <dbReference type="SAM" id="Phobius"/>
    </source>
</evidence>
<dbReference type="AlphaFoldDB" id="A0A6N6MQL1"/>
<keyword evidence="1" id="KW-0812">Transmembrane</keyword>
<reference evidence="2 3" key="1">
    <citation type="submission" date="2019-09" db="EMBL/GenBank/DDBJ databases">
        <title>YIM 132548 draft genome.</title>
        <authorList>
            <person name="Jiang L."/>
        </authorList>
    </citation>
    <scope>NUCLEOTIDE SEQUENCE [LARGE SCALE GENOMIC DNA]</scope>
    <source>
        <strain evidence="2 3">YIM 132548</strain>
    </source>
</reference>
<protein>
    <submittedName>
        <fullName evidence="2">Uncharacterized protein</fullName>
    </submittedName>
</protein>
<comment type="caution">
    <text evidence="2">The sequence shown here is derived from an EMBL/GenBank/DDBJ whole genome shotgun (WGS) entry which is preliminary data.</text>
</comment>
<name>A0A6N6MQL1_9HYPH</name>
<keyword evidence="1" id="KW-0472">Membrane</keyword>